<keyword evidence="2" id="KW-1185">Reference proteome</keyword>
<evidence type="ECO:0000313" key="1">
    <source>
        <dbReference type="EMBL" id="MFD2800099.1"/>
    </source>
</evidence>
<accession>A0ABW5WAF1</accession>
<sequence length="180" mass="19868">MSWNDYYRRRDVIDTALRQARHDPQAALRFAEIEGAEELFGSEENLLLAMHYRWLQALTGRLRAEVAGPEDAAGVPGGGEDDHLEAVSRAWRATVRDNATLRAVLDAHIDRHPALRRAHEAELRMLATTAGLAEPGEPQDEVTAVGNAFLSLLRARSAHLTAPRRTNPVGQLLRKLAPAS</sequence>
<name>A0ABW5WAF1_9PSEU</name>
<protein>
    <submittedName>
        <fullName evidence="1">Uncharacterized protein</fullName>
    </submittedName>
</protein>
<proteinExistence type="predicted"/>
<dbReference type="EMBL" id="JBHUOF010000013">
    <property type="protein sequence ID" value="MFD2800099.1"/>
    <property type="molecule type" value="Genomic_DNA"/>
</dbReference>
<reference evidence="2" key="1">
    <citation type="journal article" date="2019" name="Int. J. Syst. Evol. Microbiol.">
        <title>The Global Catalogue of Microorganisms (GCM) 10K type strain sequencing project: providing services to taxonomists for standard genome sequencing and annotation.</title>
        <authorList>
            <consortium name="The Broad Institute Genomics Platform"/>
            <consortium name="The Broad Institute Genome Sequencing Center for Infectious Disease"/>
            <person name="Wu L."/>
            <person name="Ma J."/>
        </authorList>
    </citation>
    <scope>NUCLEOTIDE SEQUENCE [LARGE SCALE GENOMIC DNA]</scope>
    <source>
        <strain evidence="2">IBRC-M 10906</strain>
    </source>
</reference>
<dbReference type="RefSeq" id="WP_377385043.1">
    <property type="nucleotide sequence ID" value="NZ_JBHSAN010000004.1"/>
</dbReference>
<organism evidence="1 2">
    <name type="scientific">Prauserella oleivorans</name>
    <dbReference type="NCBI Taxonomy" id="1478153"/>
    <lineage>
        <taxon>Bacteria</taxon>
        <taxon>Bacillati</taxon>
        <taxon>Actinomycetota</taxon>
        <taxon>Actinomycetes</taxon>
        <taxon>Pseudonocardiales</taxon>
        <taxon>Pseudonocardiaceae</taxon>
        <taxon>Prauserella</taxon>
    </lineage>
</organism>
<dbReference type="Gene3D" id="1.10.357.10">
    <property type="entry name" value="Tetracycline Repressor, domain 2"/>
    <property type="match status" value="1"/>
</dbReference>
<gene>
    <name evidence="1" type="ORF">ACFS2C_11920</name>
</gene>
<evidence type="ECO:0000313" key="2">
    <source>
        <dbReference type="Proteomes" id="UP001597478"/>
    </source>
</evidence>
<dbReference type="Proteomes" id="UP001597478">
    <property type="component" value="Unassembled WGS sequence"/>
</dbReference>
<comment type="caution">
    <text evidence="1">The sequence shown here is derived from an EMBL/GenBank/DDBJ whole genome shotgun (WGS) entry which is preliminary data.</text>
</comment>